<dbReference type="AlphaFoldDB" id="A0A177E8H6"/>
<keyword evidence="1" id="KW-0812">Transmembrane</keyword>
<evidence type="ECO:0000256" key="1">
    <source>
        <dbReference type="SAM" id="Phobius"/>
    </source>
</evidence>
<organism evidence="2 3">
    <name type="scientific">Thermodesulfatator autotrophicus</name>
    <dbReference type="NCBI Taxonomy" id="1795632"/>
    <lineage>
        <taxon>Bacteria</taxon>
        <taxon>Pseudomonadati</taxon>
        <taxon>Thermodesulfobacteriota</taxon>
        <taxon>Thermodesulfobacteria</taxon>
        <taxon>Thermodesulfobacteriales</taxon>
        <taxon>Thermodesulfatatoraceae</taxon>
        <taxon>Thermodesulfatator</taxon>
    </lineage>
</organism>
<evidence type="ECO:0000313" key="3">
    <source>
        <dbReference type="Proteomes" id="UP000076964"/>
    </source>
</evidence>
<sequence length="167" mass="20024">MNSQVLVVFEASYYIFYMHMLFFLTCLIILSLGIIEPVFAVQTHGPPEGFYSHMLAHVLFVVAIIFLLYFLRKNPDVKTKPWRYFRWSLFFFLLWNLDAMAAHIFKKRLPETALYLPPNPFEHALLGPLNWEKWFFYITHFDHLLCVPAMFFLMQSLRHFYQSKNSL</sequence>
<name>A0A177E8H6_9BACT</name>
<comment type="caution">
    <text evidence="2">The sequence shown here is derived from an EMBL/GenBank/DDBJ whole genome shotgun (WGS) entry which is preliminary data.</text>
</comment>
<feature type="transmembrane region" description="Helical" evidence="1">
    <location>
        <begin position="50"/>
        <end position="72"/>
    </location>
</feature>
<gene>
    <name evidence="2" type="ORF">TH606_05435</name>
</gene>
<keyword evidence="3" id="KW-1185">Reference proteome</keyword>
<dbReference type="EMBL" id="LSFI01000021">
    <property type="protein sequence ID" value="OAG27720.1"/>
    <property type="molecule type" value="Genomic_DNA"/>
</dbReference>
<accession>A0A177E8H6</accession>
<dbReference type="STRING" id="1795632.TH606_05435"/>
<keyword evidence="1" id="KW-1133">Transmembrane helix</keyword>
<evidence type="ECO:0000313" key="2">
    <source>
        <dbReference type="EMBL" id="OAG27720.1"/>
    </source>
</evidence>
<feature type="transmembrane region" description="Helical" evidence="1">
    <location>
        <begin position="134"/>
        <end position="154"/>
    </location>
</feature>
<feature type="transmembrane region" description="Helical" evidence="1">
    <location>
        <begin position="84"/>
        <end position="105"/>
    </location>
</feature>
<dbReference type="Proteomes" id="UP000076964">
    <property type="component" value="Unassembled WGS sequence"/>
</dbReference>
<protein>
    <submittedName>
        <fullName evidence="2">Uncharacterized protein</fullName>
    </submittedName>
</protein>
<reference evidence="2 3" key="1">
    <citation type="submission" date="2016-02" db="EMBL/GenBank/DDBJ databases">
        <title>Draft genome sequence of Thermodesulfatator sp. S606.</title>
        <authorList>
            <person name="Lai Q."/>
            <person name="Cao J."/>
            <person name="Dupont S."/>
            <person name="Shao Z."/>
            <person name="Jebbar M."/>
            <person name="Alain K."/>
        </authorList>
    </citation>
    <scope>NUCLEOTIDE SEQUENCE [LARGE SCALE GENOMIC DNA]</scope>
    <source>
        <strain evidence="2 3">S606</strain>
    </source>
</reference>
<proteinExistence type="predicted"/>
<keyword evidence="1" id="KW-0472">Membrane</keyword>